<evidence type="ECO:0000256" key="1">
    <source>
        <dbReference type="ARBA" id="ARBA00005417"/>
    </source>
</evidence>
<evidence type="ECO:0000256" key="7">
    <source>
        <dbReference type="ARBA" id="ARBA00022970"/>
    </source>
</evidence>
<evidence type="ECO:0000256" key="5">
    <source>
        <dbReference type="ARBA" id="ARBA00022840"/>
    </source>
</evidence>
<evidence type="ECO:0000256" key="8">
    <source>
        <dbReference type="ARBA" id="ARBA00023136"/>
    </source>
</evidence>
<dbReference type="PANTHER" id="PTHR43166:SF30">
    <property type="entry name" value="METHIONINE IMPORT ATP-BINDING PROTEIN METN"/>
    <property type="match status" value="1"/>
</dbReference>
<organism evidence="10 11">
    <name type="scientific">Aquamicrobium zhengzhouense</name>
    <dbReference type="NCBI Taxonomy" id="2781738"/>
    <lineage>
        <taxon>Bacteria</taxon>
        <taxon>Pseudomonadati</taxon>
        <taxon>Pseudomonadota</taxon>
        <taxon>Alphaproteobacteria</taxon>
        <taxon>Hyphomicrobiales</taxon>
        <taxon>Phyllobacteriaceae</taxon>
        <taxon>Aquamicrobium</taxon>
    </lineage>
</organism>
<dbReference type="Pfam" id="PF09383">
    <property type="entry name" value="NIL"/>
    <property type="match status" value="1"/>
</dbReference>
<evidence type="ECO:0000256" key="4">
    <source>
        <dbReference type="ARBA" id="ARBA00022741"/>
    </source>
</evidence>
<dbReference type="PANTHER" id="PTHR43166">
    <property type="entry name" value="AMINO ACID IMPORT ATP-BINDING PROTEIN"/>
    <property type="match status" value="1"/>
</dbReference>
<dbReference type="InterPro" id="IPR018449">
    <property type="entry name" value="NIL_domain"/>
</dbReference>
<keyword evidence="8" id="KW-0472">Membrane</keyword>
<reference evidence="10 11" key="1">
    <citation type="submission" date="2020-10" db="EMBL/GenBank/DDBJ databases">
        <title>Aquamicrobium zhengzhouensis sp. nov., a exopolysaccharide producing bacterium isolated from farmland soil.</title>
        <authorList>
            <person name="Wang X."/>
        </authorList>
    </citation>
    <scope>NUCLEOTIDE SEQUENCE [LARGE SCALE GENOMIC DNA]</scope>
    <source>
        <strain evidence="11">cd-1</strain>
    </source>
</reference>
<proteinExistence type="inferred from homology"/>
<evidence type="ECO:0000313" key="10">
    <source>
        <dbReference type="EMBL" id="MBI1621704.1"/>
    </source>
</evidence>
<accession>A0ABS0SEI1</accession>
<name>A0ABS0SEI1_9HYPH</name>
<dbReference type="Pfam" id="PF00005">
    <property type="entry name" value="ABC_tran"/>
    <property type="match status" value="1"/>
</dbReference>
<dbReference type="SMART" id="SM00382">
    <property type="entry name" value="AAA"/>
    <property type="match status" value="1"/>
</dbReference>
<dbReference type="InterPro" id="IPR045865">
    <property type="entry name" value="ACT-like_dom_sf"/>
</dbReference>
<evidence type="ECO:0000259" key="9">
    <source>
        <dbReference type="PROSITE" id="PS50893"/>
    </source>
</evidence>
<dbReference type="GO" id="GO:0005524">
    <property type="term" value="F:ATP binding"/>
    <property type="evidence" value="ECO:0007669"/>
    <property type="project" value="UniProtKB-KW"/>
</dbReference>
<keyword evidence="5 10" id="KW-0067">ATP-binding</keyword>
<protein>
    <submittedName>
        <fullName evidence="10">Methionine ABC transporter ATP-binding protein</fullName>
    </submittedName>
</protein>
<dbReference type="SUPFAM" id="SSF52540">
    <property type="entry name" value="P-loop containing nucleoside triphosphate hydrolases"/>
    <property type="match status" value="1"/>
</dbReference>
<dbReference type="InterPro" id="IPR041701">
    <property type="entry name" value="MetN_ABC"/>
</dbReference>
<keyword evidence="4" id="KW-0547">Nucleotide-binding</keyword>
<gene>
    <name evidence="10" type="ORF">IOD40_13670</name>
</gene>
<comment type="caution">
    <text evidence="10">The sequence shown here is derived from an EMBL/GenBank/DDBJ whole genome shotgun (WGS) entry which is preliminary data.</text>
</comment>
<dbReference type="PROSITE" id="PS00211">
    <property type="entry name" value="ABC_TRANSPORTER_1"/>
    <property type="match status" value="1"/>
</dbReference>
<comment type="similarity">
    <text evidence="1">Belongs to the ABC transporter superfamily.</text>
</comment>
<dbReference type="InterPro" id="IPR003593">
    <property type="entry name" value="AAA+_ATPase"/>
</dbReference>
<dbReference type="Gene3D" id="3.30.70.260">
    <property type="match status" value="1"/>
</dbReference>
<dbReference type="PROSITE" id="PS50893">
    <property type="entry name" value="ABC_TRANSPORTER_2"/>
    <property type="match status" value="1"/>
</dbReference>
<dbReference type="Gene3D" id="3.40.50.300">
    <property type="entry name" value="P-loop containing nucleotide triphosphate hydrolases"/>
    <property type="match status" value="1"/>
</dbReference>
<keyword evidence="2" id="KW-0813">Transport</keyword>
<dbReference type="EMBL" id="JADGMQ010000010">
    <property type="protein sequence ID" value="MBI1621704.1"/>
    <property type="molecule type" value="Genomic_DNA"/>
</dbReference>
<evidence type="ECO:0000256" key="6">
    <source>
        <dbReference type="ARBA" id="ARBA00022967"/>
    </source>
</evidence>
<keyword evidence="3" id="KW-1003">Cell membrane</keyword>
<feature type="domain" description="ABC transporter" evidence="9">
    <location>
        <begin position="2"/>
        <end position="243"/>
    </location>
</feature>
<dbReference type="InterPro" id="IPR017871">
    <property type="entry name" value="ABC_transporter-like_CS"/>
</dbReference>
<dbReference type="SMART" id="SM00930">
    <property type="entry name" value="NIL"/>
    <property type="match status" value="1"/>
</dbReference>
<evidence type="ECO:0000313" key="11">
    <source>
        <dbReference type="Proteomes" id="UP000601789"/>
    </source>
</evidence>
<sequence length="346" mass="37165">MVRLEGVGKVFPATRKSSAVTALSSIDLSAPKGSITAIIGRSGAGKSTLIRLVNGLERPSSGRVLVDGEDIAQLPEDRLRHIRRSIGMIFQHFNLLSSRTVFDNIALPLEIGGMARKEIAERVTPLLELVGLADKRDRYPAELSGGQKQRVGIARALATRPKLLLSDEATSALDPETTQSVLELLKRINSELGLTILLITHEMEVVKSIADNVAVIDGGKIVERGSTFDVFTHPQHHTTKVLLSGVPGMQLPAYAQAHLSQERREGAEVVLRIVFSGPHATDPVLSRLTGELGVSLNILGGAVDEIAGKPFGTLFVSFLADEARLERVRSTLAGLNLTTEVLGYVA</sequence>
<keyword evidence="7" id="KW-0029">Amino-acid transport</keyword>
<dbReference type="InterPro" id="IPR027417">
    <property type="entry name" value="P-loop_NTPase"/>
</dbReference>
<evidence type="ECO:0000256" key="3">
    <source>
        <dbReference type="ARBA" id="ARBA00022475"/>
    </source>
</evidence>
<evidence type="ECO:0000256" key="2">
    <source>
        <dbReference type="ARBA" id="ARBA00022448"/>
    </source>
</evidence>
<dbReference type="CDD" id="cd03258">
    <property type="entry name" value="ABC_MetN_methionine_transporter"/>
    <property type="match status" value="1"/>
</dbReference>
<dbReference type="InterPro" id="IPR050086">
    <property type="entry name" value="MetN_ABC_transporter-like"/>
</dbReference>
<dbReference type="SUPFAM" id="SSF55021">
    <property type="entry name" value="ACT-like"/>
    <property type="match status" value="1"/>
</dbReference>
<keyword evidence="11" id="KW-1185">Reference proteome</keyword>
<keyword evidence="6" id="KW-1278">Translocase</keyword>
<dbReference type="Proteomes" id="UP000601789">
    <property type="component" value="Unassembled WGS sequence"/>
</dbReference>
<dbReference type="InterPro" id="IPR003439">
    <property type="entry name" value="ABC_transporter-like_ATP-bd"/>
</dbReference>